<dbReference type="InterPro" id="IPR024975">
    <property type="entry name" value="NOV_C"/>
</dbReference>
<gene>
    <name evidence="2" type="ORF">EV643_12699</name>
</gene>
<dbReference type="RefSeq" id="WP_166665717.1">
    <property type="nucleotide sequence ID" value="NZ_SNWQ01000026.1"/>
</dbReference>
<sequence length="312" mass="34214">MRYVLLTWNPGPHNEEQYTPEQWLEEMVIPLRSGDQPEGDRWSIGTNWHVIGEADPVCMLRQGVHGRGIVAMGVITRGPFTAAHWNTAKDGDAHYVNVAWHRAMDLNQMITLDELEQAVPGFAWNKVYSSGRIIEGEPADQLAALLGQAPPGKQPRKKGPGPQYGSAEHNRLVELEAMAIVTGGYEDEGWTVSDVSKQNLGWDLEVRRGRSVNCVEVKGATGPLPEFFLTPNEHRAAAEKSNWVAVVITDIFTGEPGWHELSGADVVAAAVPTQFRVTSCSSVISAASDYAGASRAGADTLRSTRWRPRHDT</sequence>
<protein>
    <submittedName>
        <fullName evidence="2">Uncharacterized protein DUF3883</fullName>
    </submittedName>
</protein>
<dbReference type="EMBL" id="SNWQ01000026">
    <property type="protein sequence ID" value="TDO34739.1"/>
    <property type="molecule type" value="Genomic_DNA"/>
</dbReference>
<dbReference type="AlphaFoldDB" id="A0A4R6JFP9"/>
<comment type="caution">
    <text evidence="2">The sequence shown here is derived from an EMBL/GenBank/DDBJ whole genome shotgun (WGS) entry which is preliminary data.</text>
</comment>
<accession>A0A4R6JFP9</accession>
<keyword evidence="3" id="KW-1185">Reference proteome</keyword>
<dbReference type="Proteomes" id="UP000295388">
    <property type="component" value="Unassembled WGS sequence"/>
</dbReference>
<evidence type="ECO:0000313" key="3">
    <source>
        <dbReference type="Proteomes" id="UP000295388"/>
    </source>
</evidence>
<name>A0A4R6JFP9_9ACTN</name>
<dbReference type="Pfam" id="PF13020">
    <property type="entry name" value="NOV_C"/>
    <property type="match status" value="1"/>
</dbReference>
<evidence type="ECO:0000313" key="2">
    <source>
        <dbReference type="EMBL" id="TDO34739.1"/>
    </source>
</evidence>
<proteinExistence type="predicted"/>
<evidence type="ECO:0000259" key="1">
    <source>
        <dbReference type="Pfam" id="PF13020"/>
    </source>
</evidence>
<organism evidence="2 3">
    <name type="scientific">Kribbella caucasensis</name>
    <dbReference type="NCBI Taxonomy" id="2512215"/>
    <lineage>
        <taxon>Bacteria</taxon>
        <taxon>Bacillati</taxon>
        <taxon>Actinomycetota</taxon>
        <taxon>Actinomycetes</taxon>
        <taxon>Propionibacteriales</taxon>
        <taxon>Kribbellaceae</taxon>
        <taxon>Kribbella</taxon>
    </lineage>
</organism>
<reference evidence="2 3" key="1">
    <citation type="submission" date="2019-03" db="EMBL/GenBank/DDBJ databases">
        <title>Genomic Encyclopedia of Type Strains, Phase III (KMG-III): the genomes of soil and plant-associated and newly described type strains.</title>
        <authorList>
            <person name="Whitman W."/>
        </authorList>
    </citation>
    <scope>NUCLEOTIDE SEQUENCE [LARGE SCALE GENOMIC DNA]</scope>
    <source>
        <strain evidence="2 3">VKM Ac-2527</strain>
    </source>
</reference>
<feature type="domain" description="Protein NO VEIN C-terminal" evidence="1">
    <location>
        <begin position="174"/>
        <end position="250"/>
    </location>
</feature>